<comment type="cofactor">
    <cofactor evidence="1">
        <name>Zn(2+)</name>
        <dbReference type="ChEBI" id="CHEBI:29105"/>
    </cofactor>
</comment>
<dbReference type="CDD" id="cd06262">
    <property type="entry name" value="metallo-hydrolase-like_MBL-fold"/>
    <property type="match status" value="1"/>
</dbReference>
<evidence type="ECO:0000256" key="3">
    <source>
        <dbReference type="ARBA" id="ARBA00022801"/>
    </source>
</evidence>
<evidence type="ECO:0000256" key="2">
    <source>
        <dbReference type="ARBA" id="ARBA00022723"/>
    </source>
</evidence>
<organism evidence="6 7">
    <name type="scientific">Murimonas intestini</name>
    <dbReference type="NCBI Taxonomy" id="1337051"/>
    <lineage>
        <taxon>Bacteria</taxon>
        <taxon>Bacillati</taxon>
        <taxon>Bacillota</taxon>
        <taxon>Clostridia</taxon>
        <taxon>Lachnospirales</taxon>
        <taxon>Lachnospiraceae</taxon>
        <taxon>Murimonas</taxon>
    </lineage>
</organism>
<proteinExistence type="predicted"/>
<evidence type="ECO:0000256" key="1">
    <source>
        <dbReference type="ARBA" id="ARBA00001947"/>
    </source>
</evidence>
<evidence type="ECO:0000259" key="5">
    <source>
        <dbReference type="SMART" id="SM00849"/>
    </source>
</evidence>
<keyword evidence="3" id="KW-0378">Hydrolase</keyword>
<keyword evidence="2" id="KW-0479">Metal-binding</keyword>
<dbReference type="InterPro" id="IPR036866">
    <property type="entry name" value="RibonucZ/Hydroxyglut_hydro"/>
</dbReference>
<dbReference type="GO" id="GO:0046872">
    <property type="term" value="F:metal ion binding"/>
    <property type="evidence" value="ECO:0007669"/>
    <property type="project" value="UniProtKB-KW"/>
</dbReference>
<dbReference type="Proteomes" id="UP000245412">
    <property type="component" value="Unassembled WGS sequence"/>
</dbReference>
<sequence length="209" mass="22897">MGKLHVERLILGDMRTNCYLAVNEETKEALIIDPADNAEGITLKLKSLQAVPVAVLLTHGHFDHIGAAEELRKSFGIPVAAMEAEEEVLTDASKNLTGYFGTPYGIKADRYIRDKEQLSYAGFSIRALHTPGHTSGGACYYIPEEKVLFSGDTLFCESIGRTDFPTGSAAVLRQSVRGLLEELPEDVAVYPGHEMPTDIGHEKQYNPFA</sequence>
<feature type="domain" description="Metallo-beta-lactamase" evidence="5">
    <location>
        <begin position="15"/>
        <end position="193"/>
    </location>
</feature>
<keyword evidence="7" id="KW-1185">Reference proteome</keyword>
<dbReference type="EMBL" id="QGGY01000003">
    <property type="protein sequence ID" value="PWJ77214.1"/>
    <property type="molecule type" value="Genomic_DNA"/>
</dbReference>
<protein>
    <submittedName>
        <fullName evidence="6">Glyoxylase-like metal-dependent hydrolase (Beta-lactamase superfamily II)</fullName>
    </submittedName>
</protein>
<evidence type="ECO:0000313" key="7">
    <source>
        <dbReference type="Proteomes" id="UP000245412"/>
    </source>
</evidence>
<comment type="caution">
    <text evidence="6">The sequence shown here is derived from an EMBL/GenBank/DDBJ whole genome shotgun (WGS) entry which is preliminary data.</text>
</comment>
<name>A0AB73T694_9FIRM</name>
<dbReference type="PANTHER" id="PTHR46233">
    <property type="entry name" value="HYDROXYACYLGLUTATHIONE HYDROLASE GLOC"/>
    <property type="match status" value="1"/>
</dbReference>
<evidence type="ECO:0000313" key="6">
    <source>
        <dbReference type="EMBL" id="PWJ77214.1"/>
    </source>
</evidence>
<evidence type="ECO:0000256" key="4">
    <source>
        <dbReference type="ARBA" id="ARBA00022833"/>
    </source>
</evidence>
<gene>
    <name evidence="6" type="ORF">C7383_10355</name>
</gene>
<accession>A0AB73T694</accession>
<dbReference type="Gene3D" id="3.60.15.10">
    <property type="entry name" value="Ribonuclease Z/Hydroxyacylglutathione hydrolase-like"/>
    <property type="match status" value="1"/>
</dbReference>
<dbReference type="InterPro" id="IPR051453">
    <property type="entry name" value="MBL_Glyoxalase_II"/>
</dbReference>
<dbReference type="RefSeq" id="WP_109625330.1">
    <property type="nucleotide sequence ID" value="NZ_JANKBI010000002.1"/>
</dbReference>
<dbReference type="GO" id="GO:0016787">
    <property type="term" value="F:hydrolase activity"/>
    <property type="evidence" value="ECO:0007669"/>
    <property type="project" value="UniProtKB-KW"/>
</dbReference>
<dbReference type="Pfam" id="PF00753">
    <property type="entry name" value="Lactamase_B"/>
    <property type="match status" value="1"/>
</dbReference>
<dbReference type="SMART" id="SM00849">
    <property type="entry name" value="Lactamase_B"/>
    <property type="match status" value="1"/>
</dbReference>
<dbReference type="InterPro" id="IPR001279">
    <property type="entry name" value="Metallo-B-lactamas"/>
</dbReference>
<dbReference type="SUPFAM" id="SSF56281">
    <property type="entry name" value="Metallo-hydrolase/oxidoreductase"/>
    <property type="match status" value="1"/>
</dbReference>
<reference evidence="6 7" key="1">
    <citation type="submission" date="2018-05" db="EMBL/GenBank/DDBJ databases">
        <authorList>
            <person name="Goeker M."/>
            <person name="Huntemann M."/>
            <person name="Clum A."/>
            <person name="Pillay M."/>
            <person name="Palaniappan K."/>
            <person name="Varghese N."/>
            <person name="Mikhailova N."/>
            <person name="Stamatis D."/>
            <person name="Reddy T."/>
            <person name="Daum C."/>
            <person name="Shapiro N."/>
            <person name="Ivanova N."/>
            <person name="Kyrpides N."/>
            <person name="Woyke T."/>
        </authorList>
    </citation>
    <scope>NUCLEOTIDE SEQUENCE [LARGE SCALE GENOMIC DNA]</scope>
    <source>
        <strain evidence="6 7">DSM 26524</strain>
    </source>
</reference>
<dbReference type="AlphaFoldDB" id="A0AB73T694"/>
<keyword evidence="4" id="KW-0862">Zinc</keyword>
<dbReference type="PANTHER" id="PTHR46233:SF3">
    <property type="entry name" value="HYDROXYACYLGLUTATHIONE HYDROLASE GLOC"/>
    <property type="match status" value="1"/>
</dbReference>